<dbReference type="AlphaFoldDB" id="A0A0D2WR63"/>
<dbReference type="InParanoid" id="A0A0D2WR63"/>
<dbReference type="OMA" id="MTVVTCC"/>
<dbReference type="PANTHER" id="PTHR13223:SF2">
    <property type="entry name" value="ACIDIC FIBROBLAST GROWTH FACTOR INTRACELLULAR-BINDING PROTEIN"/>
    <property type="match status" value="1"/>
</dbReference>
<dbReference type="PANTHER" id="PTHR13223">
    <property type="entry name" value="ACIDIC FIBROBLAST GROWTH FACTOR INTRACELLULAR BINDING PROTEIN"/>
    <property type="match status" value="1"/>
</dbReference>
<organism evidence="1 2">
    <name type="scientific">Capsaspora owczarzaki (strain ATCC 30864)</name>
    <dbReference type="NCBI Taxonomy" id="595528"/>
    <lineage>
        <taxon>Eukaryota</taxon>
        <taxon>Filasterea</taxon>
        <taxon>Capsaspora</taxon>
    </lineage>
</organism>
<name>A0A0D2WR63_CAPO3</name>
<dbReference type="STRING" id="595528.A0A0D2WR63"/>
<accession>A0A0D2WR63</accession>
<dbReference type="InterPro" id="IPR008614">
    <property type="entry name" value="FIBP"/>
</dbReference>
<dbReference type="OrthoDB" id="16955at2759"/>
<dbReference type="Proteomes" id="UP000008743">
    <property type="component" value="Unassembled WGS sequence"/>
</dbReference>
<dbReference type="eggNOG" id="ENOG502QPQ2">
    <property type="taxonomic scope" value="Eukaryota"/>
</dbReference>
<dbReference type="Pfam" id="PF05427">
    <property type="entry name" value="FIBP"/>
    <property type="match status" value="2"/>
</dbReference>
<evidence type="ECO:0000313" key="1">
    <source>
        <dbReference type="EMBL" id="KJE93598.1"/>
    </source>
</evidence>
<dbReference type="GO" id="GO:0005634">
    <property type="term" value="C:nucleus"/>
    <property type="evidence" value="ECO:0007669"/>
    <property type="project" value="TreeGrafter"/>
</dbReference>
<gene>
    <name evidence="1" type="ORF">CAOG_004360</name>
</gene>
<evidence type="ECO:0000313" key="2">
    <source>
        <dbReference type="Proteomes" id="UP000008743"/>
    </source>
</evidence>
<proteinExistence type="predicted"/>
<reference evidence="2" key="1">
    <citation type="submission" date="2011-02" db="EMBL/GenBank/DDBJ databases">
        <title>The Genome Sequence of Capsaspora owczarzaki ATCC 30864.</title>
        <authorList>
            <person name="Russ C."/>
            <person name="Cuomo C."/>
            <person name="Burger G."/>
            <person name="Gray M.W."/>
            <person name="Holland P.W.H."/>
            <person name="King N."/>
            <person name="Lang F.B.F."/>
            <person name="Roger A.J."/>
            <person name="Ruiz-Trillo I."/>
            <person name="Young S.K."/>
            <person name="Zeng Q."/>
            <person name="Gargeya S."/>
            <person name="Alvarado L."/>
            <person name="Berlin A."/>
            <person name="Chapman S.B."/>
            <person name="Chen Z."/>
            <person name="Freedman E."/>
            <person name="Gellesch M."/>
            <person name="Goldberg J."/>
            <person name="Griggs A."/>
            <person name="Gujja S."/>
            <person name="Heilman E."/>
            <person name="Heiman D."/>
            <person name="Howarth C."/>
            <person name="Mehta T."/>
            <person name="Neiman D."/>
            <person name="Pearson M."/>
            <person name="Roberts A."/>
            <person name="Saif S."/>
            <person name="Shea T."/>
            <person name="Shenoy N."/>
            <person name="Sisk P."/>
            <person name="Stolte C."/>
            <person name="Sykes S."/>
            <person name="White J."/>
            <person name="Yandava C."/>
            <person name="Haas B."/>
            <person name="Nusbaum C."/>
            <person name="Birren B."/>
        </authorList>
    </citation>
    <scope>NUCLEOTIDE SEQUENCE</scope>
    <source>
        <strain evidence="2">ATCC 30864</strain>
    </source>
</reference>
<dbReference type="PhylomeDB" id="A0A0D2WR63"/>
<sequence>MAAGGVVELDVLVSDPVLLNAGVFNLWLQGDTMDQALKSRYTLEISTQLTTAVIVSDTADQYQLFAILEHYLHNPRYLASQSIVPLAPSLQQTLLDRYYSFDDAVVRELLGKKLSARVRKDLDDVSEKADVSLQNCRRQFDNIKRISRAVEDADGGLEENIQANFLLSPETTRKYARIVFLCGNRFETNKKKLSPLTFSDFMQFAAVMMENWTVKGAPPGEDLDPNFLRDLRELRGVLTNDKDVLVEQRRFVQQDMIQGNATLSATVTETSSSLTALGGLSNRSLPGVGLGGSQSNLAPASVVASPWARMGVEERSALFERKMFPLFKTLLRNLFAIASGLSQSKELRDIFIDLLEKFVEPCREADWTVAELEAFLSSTMRSFDHLETVSRAVRSRYQLVYRRYLVVVSLCTTRMLKQVL</sequence>
<dbReference type="EMBL" id="KE346365">
    <property type="protein sequence ID" value="KJE93598.1"/>
    <property type="molecule type" value="Genomic_DNA"/>
</dbReference>
<keyword evidence="2" id="KW-1185">Reference proteome</keyword>
<dbReference type="RefSeq" id="XP_004348188.1">
    <property type="nucleotide sequence ID" value="XM_004348138.2"/>
</dbReference>
<protein>
    <submittedName>
        <fullName evidence="1">Fibroblast growth factor intracellular binding protein</fullName>
    </submittedName>
</protein>